<keyword evidence="4" id="KW-1185">Reference proteome</keyword>
<accession>A0ABR3F4D8</accession>
<feature type="compositionally biased region" description="Low complexity" evidence="1">
    <location>
        <begin position="26"/>
        <end position="42"/>
    </location>
</feature>
<evidence type="ECO:0000313" key="4">
    <source>
        <dbReference type="Proteomes" id="UP001465976"/>
    </source>
</evidence>
<dbReference type="InterPro" id="IPR041457">
    <property type="entry name" value="CxC2_KDZ-assoc"/>
</dbReference>
<evidence type="ECO:0000256" key="1">
    <source>
        <dbReference type="SAM" id="MobiDB-lite"/>
    </source>
</evidence>
<dbReference type="PANTHER" id="PTHR33096">
    <property type="entry name" value="CXC2 DOMAIN-CONTAINING PROTEIN"/>
    <property type="match status" value="1"/>
</dbReference>
<feature type="domain" description="CxC2-like cysteine cluster KDZ transposase-associated" evidence="2">
    <location>
        <begin position="231"/>
        <end position="339"/>
    </location>
</feature>
<dbReference type="PANTHER" id="PTHR33096:SF1">
    <property type="entry name" value="CXC1-LIKE CYSTEINE CLUSTER ASSOCIATED WITH KDZ TRANSPOSASES DOMAIN-CONTAINING PROTEIN"/>
    <property type="match status" value="1"/>
</dbReference>
<evidence type="ECO:0000313" key="3">
    <source>
        <dbReference type="EMBL" id="KAL0570105.1"/>
    </source>
</evidence>
<name>A0ABR3F4D8_9AGAR</name>
<organism evidence="3 4">
    <name type="scientific">Marasmius crinis-equi</name>
    <dbReference type="NCBI Taxonomy" id="585013"/>
    <lineage>
        <taxon>Eukaryota</taxon>
        <taxon>Fungi</taxon>
        <taxon>Dikarya</taxon>
        <taxon>Basidiomycota</taxon>
        <taxon>Agaricomycotina</taxon>
        <taxon>Agaricomycetes</taxon>
        <taxon>Agaricomycetidae</taxon>
        <taxon>Agaricales</taxon>
        <taxon>Marasmiineae</taxon>
        <taxon>Marasmiaceae</taxon>
        <taxon>Marasmius</taxon>
    </lineage>
</organism>
<dbReference type="Pfam" id="PF18803">
    <property type="entry name" value="CxC2"/>
    <property type="match status" value="1"/>
</dbReference>
<feature type="compositionally biased region" description="Low complexity" evidence="1">
    <location>
        <begin position="817"/>
        <end position="828"/>
    </location>
</feature>
<feature type="region of interest" description="Disordered" evidence="1">
    <location>
        <begin position="19"/>
        <end position="92"/>
    </location>
</feature>
<gene>
    <name evidence="3" type="ORF">V5O48_011855</name>
</gene>
<reference evidence="3 4" key="1">
    <citation type="submission" date="2024-02" db="EMBL/GenBank/DDBJ databases">
        <title>A draft genome for the cacao thread blight pathogen Marasmius crinis-equi.</title>
        <authorList>
            <person name="Cohen S.P."/>
            <person name="Baruah I.K."/>
            <person name="Amoako-Attah I."/>
            <person name="Bukari Y."/>
            <person name="Meinhardt L.W."/>
            <person name="Bailey B.A."/>
        </authorList>
    </citation>
    <scope>NUCLEOTIDE SEQUENCE [LARGE SCALE GENOMIC DNA]</scope>
    <source>
        <strain evidence="3 4">GH-76</strain>
    </source>
</reference>
<dbReference type="EMBL" id="JBAHYK010000993">
    <property type="protein sequence ID" value="KAL0570105.1"/>
    <property type="molecule type" value="Genomic_DNA"/>
</dbReference>
<comment type="caution">
    <text evidence="3">The sequence shown here is derived from an EMBL/GenBank/DDBJ whole genome shotgun (WGS) entry which is preliminary data.</text>
</comment>
<feature type="region of interest" description="Disordered" evidence="1">
    <location>
        <begin position="817"/>
        <end position="837"/>
    </location>
</feature>
<dbReference type="InterPro" id="IPR040521">
    <property type="entry name" value="KDZ"/>
</dbReference>
<evidence type="ECO:0000259" key="2">
    <source>
        <dbReference type="Pfam" id="PF18803"/>
    </source>
</evidence>
<protein>
    <recommendedName>
        <fullName evidence="2">CxC2-like cysteine cluster KDZ transposase-associated domain-containing protein</fullName>
    </recommendedName>
</protein>
<sequence length="1067" mass="121139">MSNAGRKLIPAIRHYSFKDVNSRNHPSAARSSSTARRPATPTVRLASLSNDSRRVHKRYLPIDFPSDATGGPSSASSSTLSPPEEFLQPDFPQNDFGEVAYPFRNMTGLSSLLDNDLPDIGDVEEDIEPEADNDATEPHRRYVSSDNPFSQLKQEAPEILKEIMRAEGRGSVNPVCAGTCKGVNMAEYCCRECYNHAQALFCRDCIVARHGSRPFDKIEHWNGFYFEKTTLQKLGMTVQLCHPVGEKCGYPRAAKAGFVVVDVDFMQSADISYCGCQDPAVVGRPWQQLLRSQLFPATVLTPHTAFTFRCLKLLHTLTLHGKLTTYHFYQSIEAATDAVDVDSGPKGRYDELSCVIRMFRHLRLLKRGGVGSSLSPDLENIPSGSLVVKWPACPRPEVNLPENWLEVVREKQFLYYKFISVDACFRLKCRMVSSEVKDPGQATGKSYYVEQADYQEQMELMKNAPEEKINPHCTGHGLAAIEQAYTKFRKGFSTTGCILCLCARHEMVEPNGISDLDVGEKFWHTDWAISASQMHSDPRLTRVLSYDICCQYHVNFFERLTRVPEHIRIEIHAGRWRFVVPKLHIKGHGRDCQEKFAFHLLPGGGQTDGEGIERQWASLGPISTATVEMGPGHRRETIDDHLGYWGWLKVLGLGRLLRKRRAEARFQTTVHNQFFDEFTKSQSYHSAEWLKMIEDWDAGRSEVNPYSLSKKGVTKKDVRLAYGQKEMEALVAGDPFLHDVSPSAFMVMGLDIEEEQRQLVQDLKEQHFATVDQQTSLLQRRSKLQRSISRFRTLQKTYTPTALTNIHVISNAPATAATGAPAAPETTPQLLPSSLPEKTRSLPQLRSWSEMEVEFRKAQLQSSLQGVQSQLFVQCRLNSRQSLHVRGQKGLTGAKRSVDQMKRKLADQKRKYQAAWLALLSLLGHRDRVGFRWLTDTDLVPLNTADTAAVKNPRKRKRNDNTPEDLILAGESRRKLSWIWSGVDVSEDSEAMKEALRVEWCKAYSRKMRWREELELVEEEMRRSPLSLEHDAKQWESRWVEGEDLALAEGINSYSFRQASLRRALVR</sequence>
<dbReference type="Proteomes" id="UP001465976">
    <property type="component" value="Unassembled WGS sequence"/>
</dbReference>
<dbReference type="Pfam" id="PF18758">
    <property type="entry name" value="KDZ"/>
    <property type="match status" value="1"/>
</dbReference>
<proteinExistence type="predicted"/>
<feature type="compositionally biased region" description="Low complexity" evidence="1">
    <location>
        <begin position="65"/>
        <end position="83"/>
    </location>
</feature>